<gene>
    <name evidence="6" type="ORF">ACGLYG10_2759</name>
</gene>
<evidence type="ECO:0000313" key="7">
    <source>
        <dbReference type="Proteomes" id="UP000184291"/>
    </source>
</evidence>
<dbReference type="PROSITE" id="PS01117">
    <property type="entry name" value="HTH_MARR_1"/>
    <property type="match status" value="1"/>
</dbReference>
<dbReference type="SUPFAM" id="SSF46785">
    <property type="entry name" value="Winged helix' DNA-binding domain"/>
    <property type="match status" value="1"/>
</dbReference>
<keyword evidence="3" id="KW-0804">Transcription</keyword>
<proteinExistence type="predicted"/>
<dbReference type="OrthoDB" id="3254893at2"/>
<dbReference type="Pfam" id="PF12802">
    <property type="entry name" value="MarR_2"/>
    <property type="match status" value="1"/>
</dbReference>
<keyword evidence="7" id="KW-1185">Reference proteome</keyword>
<dbReference type="GO" id="GO:0003677">
    <property type="term" value="F:DNA binding"/>
    <property type="evidence" value="ECO:0007669"/>
    <property type="project" value="UniProtKB-KW"/>
</dbReference>
<dbReference type="RefSeq" id="WP_073333136.1">
    <property type="nucleotide sequence ID" value="NZ_FQTT01000014.1"/>
</dbReference>
<dbReference type="PANTHER" id="PTHR33164">
    <property type="entry name" value="TRANSCRIPTIONAL REGULATOR, MARR FAMILY"/>
    <property type="match status" value="1"/>
</dbReference>
<protein>
    <submittedName>
        <fullName evidence="6">Transcriptional regulator marr-type conserved site</fullName>
    </submittedName>
</protein>
<feature type="compositionally biased region" description="Basic residues" evidence="4">
    <location>
        <begin position="242"/>
        <end position="251"/>
    </location>
</feature>
<dbReference type="InterPro" id="IPR000835">
    <property type="entry name" value="HTH_MarR-typ"/>
</dbReference>
<dbReference type="GO" id="GO:0006950">
    <property type="term" value="P:response to stress"/>
    <property type="evidence" value="ECO:0007669"/>
    <property type="project" value="TreeGrafter"/>
</dbReference>
<dbReference type="PANTHER" id="PTHR33164:SF103">
    <property type="entry name" value="REGULATORY PROTEIN MARR"/>
    <property type="match status" value="1"/>
</dbReference>
<feature type="domain" description="HTH marR-type" evidence="5">
    <location>
        <begin position="1"/>
        <end position="136"/>
    </location>
</feature>
<dbReference type="Gene3D" id="1.10.10.10">
    <property type="entry name" value="Winged helix-like DNA-binding domain superfamily/Winged helix DNA-binding domain"/>
    <property type="match status" value="1"/>
</dbReference>
<dbReference type="InterPro" id="IPR036390">
    <property type="entry name" value="WH_DNA-bd_sf"/>
</dbReference>
<reference evidence="7" key="1">
    <citation type="submission" date="2016-09" db="EMBL/GenBank/DDBJ databases">
        <authorList>
            <person name="Strepis N."/>
        </authorList>
    </citation>
    <scope>NUCLEOTIDE SEQUENCE [LARGE SCALE GENOMIC DNA]</scope>
</reference>
<evidence type="ECO:0000259" key="5">
    <source>
        <dbReference type="PROSITE" id="PS50995"/>
    </source>
</evidence>
<dbReference type="EMBL" id="FQTT01000014">
    <property type="protein sequence ID" value="SHE26508.1"/>
    <property type="molecule type" value="Genomic_DNA"/>
</dbReference>
<dbReference type="InterPro" id="IPR023187">
    <property type="entry name" value="Tscrpt_reg_MarR-type_CS"/>
</dbReference>
<dbReference type="SMART" id="SM00347">
    <property type="entry name" value="HTH_MARR"/>
    <property type="match status" value="1"/>
</dbReference>
<dbReference type="PROSITE" id="PS50995">
    <property type="entry name" value="HTH_MARR_2"/>
    <property type="match status" value="1"/>
</dbReference>
<keyword evidence="2" id="KW-0238">DNA-binding</keyword>
<evidence type="ECO:0000256" key="1">
    <source>
        <dbReference type="ARBA" id="ARBA00023015"/>
    </source>
</evidence>
<accession>A0A1M4S2U8</accession>
<evidence type="ECO:0000256" key="2">
    <source>
        <dbReference type="ARBA" id="ARBA00023125"/>
    </source>
</evidence>
<feature type="region of interest" description="Disordered" evidence="4">
    <location>
        <begin position="176"/>
        <end position="251"/>
    </location>
</feature>
<dbReference type="GO" id="GO:0003700">
    <property type="term" value="F:DNA-binding transcription factor activity"/>
    <property type="evidence" value="ECO:0007669"/>
    <property type="project" value="InterPro"/>
</dbReference>
<keyword evidence="1" id="KW-0805">Transcription regulation</keyword>
<name>A0A1M4S2U8_9ACTO</name>
<evidence type="ECO:0000256" key="3">
    <source>
        <dbReference type="ARBA" id="ARBA00023163"/>
    </source>
</evidence>
<evidence type="ECO:0000256" key="4">
    <source>
        <dbReference type="SAM" id="MobiDB-lite"/>
    </source>
</evidence>
<organism evidence="6 7">
    <name type="scientific">Actinomyces glycerinitolerans</name>
    <dbReference type="NCBI Taxonomy" id="1892869"/>
    <lineage>
        <taxon>Bacteria</taxon>
        <taxon>Bacillati</taxon>
        <taxon>Actinomycetota</taxon>
        <taxon>Actinomycetes</taxon>
        <taxon>Actinomycetales</taxon>
        <taxon>Actinomycetaceae</taxon>
        <taxon>Actinomyces</taxon>
    </lineage>
</organism>
<dbReference type="InterPro" id="IPR039422">
    <property type="entry name" value="MarR/SlyA-like"/>
</dbReference>
<sequence length="251" mass="28349">MDDIRTNLHERLRRFQWLSRRDHASRRAAHGRFADTSRGQGRVLAALRLSSPIPTKDLAFLLGVRQQSLNELLKKLEVDGLVERVPSEEDRRIMLVRLTDAGRDAEIGSRDEEDILASLDDEEAVAFTATLDKLIAALETKLGVDADEDAEDWMRGARKRLGEERFEKMMRMREQGFGPGFGPAPFEEPGRGRRGGHRGHGGHHGAPARPSAEELTESEERRFRRSMRTHGREAHGGQTGARSHRQGRGRH</sequence>
<evidence type="ECO:0000313" key="6">
    <source>
        <dbReference type="EMBL" id="SHE26508.1"/>
    </source>
</evidence>
<dbReference type="InterPro" id="IPR036388">
    <property type="entry name" value="WH-like_DNA-bd_sf"/>
</dbReference>
<feature type="compositionally biased region" description="Basic residues" evidence="4">
    <location>
        <begin position="192"/>
        <end position="203"/>
    </location>
</feature>
<dbReference type="STRING" id="1892869.ACGLYG10_2759"/>
<dbReference type="Proteomes" id="UP000184291">
    <property type="component" value="Unassembled WGS sequence"/>
</dbReference>
<dbReference type="AlphaFoldDB" id="A0A1M4S2U8"/>